<evidence type="ECO:0000256" key="1">
    <source>
        <dbReference type="ARBA" id="ARBA00006484"/>
    </source>
</evidence>
<organism evidence="2 3">
    <name type="scientific">Dictyobacter vulcani</name>
    <dbReference type="NCBI Taxonomy" id="2607529"/>
    <lineage>
        <taxon>Bacteria</taxon>
        <taxon>Bacillati</taxon>
        <taxon>Chloroflexota</taxon>
        <taxon>Ktedonobacteria</taxon>
        <taxon>Ktedonobacterales</taxon>
        <taxon>Dictyobacteraceae</taxon>
        <taxon>Dictyobacter</taxon>
    </lineage>
</organism>
<sequence length="103" mass="10668">MGPAGQANYGASKAAIISLTLSTAREMASRNITANALAPGFIPTELTSIVTEPQRKYMLDNTPLARFGTTDEVAAAAAFLCSPDAGYITGQVLSVDGGMSMHM</sequence>
<name>A0A5J4L1B9_9CHLR</name>
<dbReference type="Pfam" id="PF13561">
    <property type="entry name" value="adh_short_C2"/>
    <property type="match status" value="1"/>
</dbReference>
<evidence type="ECO:0008006" key="4">
    <source>
        <dbReference type="Google" id="ProtNLM"/>
    </source>
</evidence>
<dbReference type="Proteomes" id="UP000326912">
    <property type="component" value="Unassembled WGS sequence"/>
</dbReference>
<comment type="similarity">
    <text evidence="1">Belongs to the short-chain dehydrogenases/reductases (SDR) family.</text>
</comment>
<reference evidence="2 3" key="1">
    <citation type="submission" date="2019-10" db="EMBL/GenBank/DDBJ databases">
        <title>Dictyobacter vulcani sp. nov., within the class Ktedonobacteria, isolated from soil of volcanic Mt. Zao.</title>
        <authorList>
            <person name="Zheng Y."/>
            <person name="Wang C.M."/>
            <person name="Sakai Y."/>
            <person name="Abe K."/>
            <person name="Yokota A."/>
            <person name="Yabe S."/>
        </authorList>
    </citation>
    <scope>NUCLEOTIDE SEQUENCE [LARGE SCALE GENOMIC DNA]</scope>
    <source>
        <strain evidence="2 3">W12</strain>
    </source>
</reference>
<proteinExistence type="inferred from homology"/>
<dbReference type="PRINTS" id="PR00081">
    <property type="entry name" value="GDHRDH"/>
</dbReference>
<keyword evidence="3" id="KW-1185">Reference proteome</keyword>
<gene>
    <name evidence="2" type="ORF">KDW_62410</name>
</gene>
<evidence type="ECO:0000313" key="2">
    <source>
        <dbReference type="EMBL" id="GER92079.1"/>
    </source>
</evidence>
<dbReference type="PANTHER" id="PTHR42879:SF2">
    <property type="entry name" value="3-OXOACYL-[ACYL-CARRIER-PROTEIN] REDUCTASE FABG"/>
    <property type="match status" value="1"/>
</dbReference>
<protein>
    <recommendedName>
        <fullName evidence="4">3-oxoacyl-ACP reductase</fullName>
    </recommendedName>
</protein>
<dbReference type="PANTHER" id="PTHR42879">
    <property type="entry name" value="3-OXOACYL-(ACYL-CARRIER-PROTEIN) REDUCTASE"/>
    <property type="match status" value="1"/>
</dbReference>
<dbReference type="SUPFAM" id="SSF51735">
    <property type="entry name" value="NAD(P)-binding Rossmann-fold domains"/>
    <property type="match status" value="1"/>
</dbReference>
<dbReference type="AlphaFoldDB" id="A0A5J4L1B9"/>
<dbReference type="InterPro" id="IPR050259">
    <property type="entry name" value="SDR"/>
</dbReference>
<dbReference type="Gene3D" id="3.40.50.720">
    <property type="entry name" value="NAD(P)-binding Rossmann-like Domain"/>
    <property type="match status" value="1"/>
</dbReference>
<dbReference type="InterPro" id="IPR002347">
    <property type="entry name" value="SDR_fam"/>
</dbReference>
<evidence type="ECO:0000313" key="3">
    <source>
        <dbReference type="Proteomes" id="UP000326912"/>
    </source>
</evidence>
<accession>A0A5J4L1B9</accession>
<comment type="caution">
    <text evidence="2">The sequence shown here is derived from an EMBL/GenBank/DDBJ whole genome shotgun (WGS) entry which is preliminary data.</text>
</comment>
<dbReference type="EMBL" id="BKZW01000005">
    <property type="protein sequence ID" value="GER92079.1"/>
    <property type="molecule type" value="Genomic_DNA"/>
</dbReference>
<dbReference type="InterPro" id="IPR036291">
    <property type="entry name" value="NAD(P)-bd_dom_sf"/>
</dbReference>